<evidence type="ECO:0000313" key="3">
    <source>
        <dbReference type="Proteomes" id="UP001549366"/>
    </source>
</evidence>
<keyword evidence="3" id="KW-1185">Reference proteome</keyword>
<dbReference type="Gene3D" id="3.40.50.150">
    <property type="entry name" value="Vaccinia Virus protein VP39"/>
    <property type="match status" value="1"/>
</dbReference>
<dbReference type="RefSeq" id="WP_354011567.1">
    <property type="nucleotide sequence ID" value="NZ_JBEWTA010000003.1"/>
</dbReference>
<proteinExistence type="predicted"/>
<keyword evidence="2" id="KW-0830">Ubiquinone</keyword>
<dbReference type="EMBL" id="JBEWTB010000001">
    <property type="protein sequence ID" value="MET4754972.1"/>
    <property type="molecule type" value="Genomic_DNA"/>
</dbReference>
<accession>A0ABV2SB22</accession>
<protein>
    <submittedName>
        <fullName evidence="2">Ubiquinone/menaquinone biosynthesis C-methylase UbiE</fullName>
    </submittedName>
</protein>
<evidence type="ECO:0000313" key="2">
    <source>
        <dbReference type="EMBL" id="MET4754972.1"/>
    </source>
</evidence>
<dbReference type="InterPro" id="IPR041698">
    <property type="entry name" value="Methyltransf_25"/>
</dbReference>
<dbReference type="Proteomes" id="UP001549366">
    <property type="component" value="Unassembled WGS sequence"/>
</dbReference>
<gene>
    <name evidence="2" type="ORF">V5J35_000164</name>
</gene>
<dbReference type="SUPFAM" id="SSF53335">
    <property type="entry name" value="S-adenosyl-L-methionine-dependent methyltransferases"/>
    <property type="match status" value="1"/>
</dbReference>
<dbReference type="Pfam" id="PF13649">
    <property type="entry name" value="Methyltransf_25"/>
    <property type="match status" value="1"/>
</dbReference>
<feature type="domain" description="Methyltransferase" evidence="1">
    <location>
        <begin position="68"/>
        <end position="162"/>
    </location>
</feature>
<reference evidence="2 3" key="1">
    <citation type="submission" date="2024-06" db="EMBL/GenBank/DDBJ databases">
        <title>Genomic Encyclopedia of Type Strains, Phase V (KMG-V): Genome sequencing to study the core and pangenomes of soil and plant-associated prokaryotes.</title>
        <authorList>
            <person name="Whitman W."/>
        </authorList>
    </citation>
    <scope>NUCLEOTIDE SEQUENCE [LARGE SCALE GENOMIC DNA]</scope>
    <source>
        <strain evidence="2 3">NE40</strain>
    </source>
</reference>
<dbReference type="InterPro" id="IPR029063">
    <property type="entry name" value="SAM-dependent_MTases_sf"/>
</dbReference>
<sequence>MKNSDINMRSIKDYTQSNRMAWNQIMPAHQKAARARLDEAFKNSSHSVIKSPEMDEWRKLDFKGKDIAHLCCNNGIELMSLKNMGAGHCVGFDICDLAIEEAQHRAMTSNNECQFVCTDVFDISEEYNSTFDIVYITIGALGWMPDINAFFKKVKDILKPTGAIFIYEIHPVTEMLPTDGDHEAHPLQIMEPYFKNEPYEDTAGLDYVGKTDEETSTRYWFVWKISDIMMAIIDQGFNISRFVEYSHDVSEMHSRNQEASKEAGIEIPMSYILVANGSAT</sequence>
<comment type="caution">
    <text evidence="2">The sequence shown here is derived from an EMBL/GenBank/DDBJ whole genome shotgun (WGS) entry which is preliminary data.</text>
</comment>
<organism evidence="2 3">
    <name type="scientific">Endozoicomonas lisbonensis</name>
    <dbReference type="NCBI Taxonomy" id="3120522"/>
    <lineage>
        <taxon>Bacteria</taxon>
        <taxon>Pseudomonadati</taxon>
        <taxon>Pseudomonadota</taxon>
        <taxon>Gammaproteobacteria</taxon>
        <taxon>Oceanospirillales</taxon>
        <taxon>Endozoicomonadaceae</taxon>
        <taxon>Endozoicomonas</taxon>
    </lineage>
</organism>
<name>A0ABV2SB22_9GAMM</name>
<dbReference type="CDD" id="cd02440">
    <property type="entry name" value="AdoMet_MTases"/>
    <property type="match status" value="1"/>
</dbReference>
<evidence type="ECO:0000259" key="1">
    <source>
        <dbReference type="Pfam" id="PF13649"/>
    </source>
</evidence>